<dbReference type="InterPro" id="IPR008254">
    <property type="entry name" value="Flavodoxin/NO_synth"/>
</dbReference>
<dbReference type="SUPFAM" id="SSF48264">
    <property type="entry name" value="Cytochrome P450"/>
    <property type="match status" value="1"/>
</dbReference>
<evidence type="ECO:0000256" key="13">
    <source>
        <dbReference type="ARBA" id="ARBA00023004"/>
    </source>
</evidence>
<comment type="cofactor">
    <cofactor evidence="2 15">
        <name>heme</name>
        <dbReference type="ChEBI" id="CHEBI:30413"/>
    </cofactor>
</comment>
<name>A0A4Y7QGZ0_9AGAM</name>
<dbReference type="InterPro" id="IPR023173">
    <property type="entry name" value="NADPH_Cyt_P450_Rdtase_alpha"/>
</dbReference>
<dbReference type="PANTHER" id="PTHR19384:SF127">
    <property type="entry name" value="BIFUNCTIONAL CYTOCHROME P450_NADPH--P450 REDUCTASE"/>
    <property type="match status" value="1"/>
</dbReference>
<dbReference type="InterPro" id="IPR001128">
    <property type="entry name" value="Cyt_P450"/>
</dbReference>
<dbReference type="PRINTS" id="PR00385">
    <property type="entry name" value="P450"/>
</dbReference>
<dbReference type="InterPro" id="IPR039261">
    <property type="entry name" value="FNR_nucleotide-bd"/>
</dbReference>
<dbReference type="Pfam" id="PF00175">
    <property type="entry name" value="NAD_binding_1"/>
    <property type="match status" value="1"/>
</dbReference>
<keyword evidence="6 15" id="KW-0349">Heme</keyword>
<evidence type="ECO:0000256" key="4">
    <source>
        <dbReference type="ARBA" id="ARBA00010018"/>
    </source>
</evidence>
<dbReference type="FunFam" id="1.10.630.10:FF:000040">
    <property type="entry name" value="Bifunctional cytochrome P450/NADPH--P450 reductase"/>
    <property type="match status" value="1"/>
</dbReference>
<dbReference type="GO" id="GO:0005829">
    <property type="term" value="C:cytosol"/>
    <property type="evidence" value="ECO:0007669"/>
    <property type="project" value="TreeGrafter"/>
</dbReference>
<evidence type="ECO:0000313" key="19">
    <source>
        <dbReference type="Proteomes" id="UP000294933"/>
    </source>
</evidence>
<dbReference type="AlphaFoldDB" id="A0A4Y7QGZ0"/>
<dbReference type="CDD" id="cd06206">
    <property type="entry name" value="bifunctional_CYPOR"/>
    <property type="match status" value="1"/>
</dbReference>
<dbReference type="PROSITE" id="PS50902">
    <property type="entry name" value="FLAVODOXIN_LIKE"/>
    <property type="match status" value="1"/>
</dbReference>
<dbReference type="GO" id="GO:0050660">
    <property type="term" value="F:flavin adenine dinucleotide binding"/>
    <property type="evidence" value="ECO:0007669"/>
    <property type="project" value="TreeGrafter"/>
</dbReference>
<reference evidence="18 19" key="1">
    <citation type="submission" date="2018-06" db="EMBL/GenBank/DDBJ databases">
        <title>A transcriptomic atlas of mushroom development highlights an independent origin of complex multicellularity.</title>
        <authorList>
            <consortium name="DOE Joint Genome Institute"/>
            <person name="Krizsan K."/>
            <person name="Almasi E."/>
            <person name="Merenyi Z."/>
            <person name="Sahu N."/>
            <person name="Viragh M."/>
            <person name="Koszo T."/>
            <person name="Mondo S."/>
            <person name="Kiss B."/>
            <person name="Balint B."/>
            <person name="Kues U."/>
            <person name="Barry K."/>
            <person name="Hegedus J.C."/>
            <person name="Henrissat B."/>
            <person name="Johnson J."/>
            <person name="Lipzen A."/>
            <person name="Ohm R."/>
            <person name="Nagy I."/>
            <person name="Pangilinan J."/>
            <person name="Yan J."/>
            <person name="Xiong Y."/>
            <person name="Grigoriev I.V."/>
            <person name="Hibbett D.S."/>
            <person name="Nagy L.G."/>
        </authorList>
    </citation>
    <scope>NUCLEOTIDE SEQUENCE [LARGE SCALE GENOMIC DNA]</scope>
    <source>
        <strain evidence="18 19">SZMC22713</strain>
    </source>
</reference>
<dbReference type="GO" id="GO:0020037">
    <property type="term" value="F:heme binding"/>
    <property type="evidence" value="ECO:0007669"/>
    <property type="project" value="InterPro"/>
</dbReference>
<evidence type="ECO:0000256" key="3">
    <source>
        <dbReference type="ARBA" id="ARBA00001974"/>
    </source>
</evidence>
<proteinExistence type="inferred from homology"/>
<evidence type="ECO:0000256" key="1">
    <source>
        <dbReference type="ARBA" id="ARBA00001917"/>
    </source>
</evidence>
<dbReference type="GO" id="GO:0003958">
    <property type="term" value="F:NADPH-hemoprotein reductase activity"/>
    <property type="evidence" value="ECO:0007669"/>
    <property type="project" value="InterPro"/>
</dbReference>
<dbReference type="Pfam" id="PF00667">
    <property type="entry name" value="FAD_binding_1"/>
    <property type="match status" value="1"/>
</dbReference>
<keyword evidence="8" id="KW-0288">FMN</keyword>
<dbReference type="OrthoDB" id="1470350at2759"/>
<evidence type="ECO:0000256" key="6">
    <source>
        <dbReference type="ARBA" id="ARBA00022617"/>
    </source>
</evidence>
<sequence>MTTEIPQPPTFPLMGNVLDLSPDLSPITCVEGEGQIHAFDRLALQYGEIYKLDLIASELINCNSHALVAELSNDKRFRKVVIGALAQVRNLVGDGLFTAHHEEPNWATANQILMPAFAAGTIQGMFDDMSDIVSQLLLKWAHGGPVKTFEPTEDYTRLAFDTIALCAMSYRLNSFDKEEIPPFVSAMSEFLTESGMRSARPEFLRPWYEESNAKYEANIKVMSDFARKLIDARKLNPQKSGNKKDLLDLMLEGRDSKTGVGLSDENIIYNLLTFLIAGHETTSGMLSFTTYYLLKNADALYRLREEIDSVCGTEPVSLKHLAKMPYLKAVMRESLRLSPTAPARVVTPLKDEVIGGGKYAVQKDAKIVVHTTSMQRDPVVWGEDANLFKPERMLDEAFAKLPAHAWQPFGFGLRACIGRPFAWQEAGLVLASVFQKFDLFLAEPGYTLETKETLTIKPRDFKIRAALRPGRSIVVPQVGTRKADKVERKDTIMPKGSQPLHVFYGSNTGTCESFAKRLVSAGTNLGFTAHLGTLDSTTAHLPTNGPVVIVTASYEGEPANNATQFVEWLKNLSTSEDQLKGVTYTVFGCGNKDWVNTYQKIPRLCDDLLAARGAERLLPRGETDVSSPAFTQDFQEYEAKLWDALGNRFSTQRPASGVAGEFNVQFVTPGPESPAGLSEEDFEKERARLLNVPDGGVATVVQTRLLTKPKTDEKRYIEFILPPGMTYRAGDYLVVLPKNPPASVKRAMSRLSLRPEQEIVISPGSSAPYPQNKISVEQLLGSYVELSQPITTGHLHTLSDFTTVAATKAAIAELIVKYEVEVIAKWRSALDVLEEYPDINLPLTKFLQMLLPMRARHYSISSSPLFDAQRVALTFSVLNKKALAGKHDRFLGVASNYLANLRPGDEAQVVVRLSNSIFHLPLDPLVPVVMFCAGSGIAPFRGFIQERFAQKESGRDVGNMVLFFGCRNPFVDFLYYDAELKVWQERGVVDVRPAFSDSPDASKSKVGHVQDRVKADKQVIIDAYKAGAKFYTCGSSNVAAGIRDVCIGFIKDEMKCSTEDAAAAFDNVQNERYAKDVYGP</sequence>
<keyword evidence="7" id="KW-0285">Flavoprotein</keyword>
<dbReference type="Gene3D" id="1.20.990.10">
    <property type="entry name" value="NADPH-cytochrome p450 Reductase, Chain A, domain 3"/>
    <property type="match status" value="1"/>
</dbReference>
<feature type="domain" description="FAD-binding FR-type" evidence="17">
    <location>
        <begin position="693"/>
        <end position="921"/>
    </location>
</feature>
<gene>
    <name evidence="18" type="ORF">BD410DRAFT_714695</name>
</gene>
<evidence type="ECO:0000256" key="5">
    <source>
        <dbReference type="ARBA" id="ARBA00022448"/>
    </source>
</evidence>
<dbReference type="PROSITE" id="PS00086">
    <property type="entry name" value="CYTOCHROME_P450"/>
    <property type="match status" value="1"/>
</dbReference>
<keyword evidence="5" id="KW-0813">Transport</keyword>
<dbReference type="InterPro" id="IPR017938">
    <property type="entry name" value="Riboflavin_synthase-like_b-brl"/>
</dbReference>
<evidence type="ECO:0000256" key="10">
    <source>
        <dbReference type="ARBA" id="ARBA00022827"/>
    </source>
</evidence>
<dbReference type="InterPro" id="IPR017972">
    <property type="entry name" value="Cyt_P450_CS"/>
</dbReference>
<keyword evidence="9 15" id="KW-0479">Metal-binding</keyword>
<dbReference type="PIRSF" id="PIRSF000209">
    <property type="entry name" value="Bifunctional_P450_P450R"/>
    <property type="match status" value="1"/>
</dbReference>
<keyword evidence="13 15" id="KW-0408">Iron</keyword>
<dbReference type="SUPFAM" id="SSF63380">
    <property type="entry name" value="Riboflavin synthase domain-like"/>
    <property type="match status" value="1"/>
</dbReference>
<dbReference type="InterPro" id="IPR001433">
    <property type="entry name" value="OxRdtase_FAD/NAD-bd"/>
</dbReference>
<dbReference type="PRINTS" id="PR00463">
    <property type="entry name" value="EP450I"/>
</dbReference>
<dbReference type="EMBL" id="ML170160">
    <property type="protein sequence ID" value="TDL26943.1"/>
    <property type="molecule type" value="Genomic_DNA"/>
</dbReference>
<dbReference type="PANTHER" id="PTHR19384">
    <property type="entry name" value="NITRIC OXIDE SYNTHASE-RELATED"/>
    <property type="match status" value="1"/>
</dbReference>
<dbReference type="Pfam" id="PF00067">
    <property type="entry name" value="p450"/>
    <property type="match status" value="1"/>
</dbReference>
<dbReference type="Gene3D" id="1.10.630.10">
    <property type="entry name" value="Cytochrome P450"/>
    <property type="match status" value="1"/>
</dbReference>
<evidence type="ECO:0000313" key="18">
    <source>
        <dbReference type="EMBL" id="TDL26943.1"/>
    </source>
</evidence>
<evidence type="ECO:0000256" key="7">
    <source>
        <dbReference type="ARBA" id="ARBA00022630"/>
    </source>
</evidence>
<dbReference type="Gene3D" id="3.40.50.80">
    <property type="entry name" value="Nucleotide-binding domain of ferredoxin-NADP reductase (FNR) module"/>
    <property type="match status" value="1"/>
</dbReference>
<dbReference type="STRING" id="50990.A0A4Y7QGZ0"/>
<dbReference type="Proteomes" id="UP000294933">
    <property type="component" value="Unassembled WGS sequence"/>
</dbReference>
<dbReference type="InterPro" id="IPR002401">
    <property type="entry name" value="Cyt_P450_E_grp-I"/>
</dbReference>
<comment type="cofactor">
    <cofactor evidence="3">
        <name>FAD</name>
        <dbReference type="ChEBI" id="CHEBI:57692"/>
    </cofactor>
</comment>
<dbReference type="InterPro" id="IPR029039">
    <property type="entry name" value="Flavoprotein-like_sf"/>
</dbReference>
<organism evidence="18 19">
    <name type="scientific">Rickenella mellea</name>
    <dbReference type="NCBI Taxonomy" id="50990"/>
    <lineage>
        <taxon>Eukaryota</taxon>
        <taxon>Fungi</taxon>
        <taxon>Dikarya</taxon>
        <taxon>Basidiomycota</taxon>
        <taxon>Agaricomycotina</taxon>
        <taxon>Agaricomycetes</taxon>
        <taxon>Hymenochaetales</taxon>
        <taxon>Rickenellaceae</taxon>
        <taxon>Rickenella</taxon>
    </lineage>
</organism>
<dbReference type="InterPro" id="IPR036396">
    <property type="entry name" value="Cyt_P450_sf"/>
</dbReference>
<dbReference type="Pfam" id="PF00258">
    <property type="entry name" value="Flavodoxin_1"/>
    <property type="match status" value="1"/>
</dbReference>
<evidence type="ECO:0000259" key="16">
    <source>
        <dbReference type="PROSITE" id="PS50902"/>
    </source>
</evidence>
<dbReference type="GO" id="GO:0010181">
    <property type="term" value="F:FMN binding"/>
    <property type="evidence" value="ECO:0007669"/>
    <property type="project" value="InterPro"/>
</dbReference>
<feature type="binding site" description="axial binding residue" evidence="15">
    <location>
        <position position="416"/>
    </location>
    <ligand>
        <name>heme</name>
        <dbReference type="ChEBI" id="CHEBI:30413"/>
    </ligand>
    <ligandPart>
        <name>Fe</name>
        <dbReference type="ChEBI" id="CHEBI:18248"/>
    </ligandPart>
</feature>
<dbReference type="PROSITE" id="PS51384">
    <property type="entry name" value="FAD_FR"/>
    <property type="match status" value="1"/>
</dbReference>
<accession>A0A4Y7QGZ0</accession>
<dbReference type="InterPro" id="IPR003097">
    <property type="entry name" value="CysJ-like_FAD-binding"/>
</dbReference>
<keyword evidence="12" id="KW-0560">Oxidoreductase</keyword>
<keyword evidence="19" id="KW-1185">Reference proteome</keyword>
<dbReference type="Gene3D" id="2.40.30.10">
    <property type="entry name" value="Translation factors"/>
    <property type="match status" value="1"/>
</dbReference>
<dbReference type="SUPFAM" id="SSF52218">
    <property type="entry name" value="Flavoproteins"/>
    <property type="match status" value="1"/>
</dbReference>
<evidence type="ECO:0000256" key="15">
    <source>
        <dbReference type="PIRSR" id="PIRSR000209-1"/>
    </source>
</evidence>
<feature type="domain" description="Flavodoxin-like" evidence="16">
    <location>
        <begin position="500"/>
        <end position="642"/>
    </location>
</feature>
<evidence type="ECO:0000256" key="12">
    <source>
        <dbReference type="ARBA" id="ARBA00023002"/>
    </source>
</evidence>
<dbReference type="VEuPathDB" id="FungiDB:BD410DRAFT_714695"/>
<evidence type="ECO:0000256" key="2">
    <source>
        <dbReference type="ARBA" id="ARBA00001971"/>
    </source>
</evidence>
<dbReference type="GO" id="GO:0070330">
    <property type="term" value="F:aromatase activity"/>
    <property type="evidence" value="ECO:0007669"/>
    <property type="project" value="InterPro"/>
</dbReference>
<dbReference type="Gene3D" id="3.40.50.360">
    <property type="match status" value="1"/>
</dbReference>
<evidence type="ECO:0000259" key="17">
    <source>
        <dbReference type="PROSITE" id="PS51384"/>
    </source>
</evidence>
<dbReference type="SUPFAM" id="SSF52343">
    <property type="entry name" value="Ferredoxin reductase-like, C-terminal NADP-linked domain"/>
    <property type="match status" value="1"/>
</dbReference>
<comment type="similarity">
    <text evidence="4">In the N-terminal section; belongs to the cytochrome P450 family.</text>
</comment>
<dbReference type="InterPro" id="IPR017927">
    <property type="entry name" value="FAD-bd_FR_type"/>
</dbReference>
<keyword evidence="14" id="KW-0503">Monooxygenase</keyword>
<dbReference type="GO" id="GO:0005506">
    <property type="term" value="F:iron ion binding"/>
    <property type="evidence" value="ECO:0007669"/>
    <property type="project" value="InterPro"/>
</dbReference>
<dbReference type="InterPro" id="IPR023206">
    <property type="entry name" value="Bifunctional_P450_P450_red"/>
</dbReference>
<evidence type="ECO:0000256" key="11">
    <source>
        <dbReference type="ARBA" id="ARBA00022857"/>
    </source>
</evidence>
<evidence type="ECO:0000256" key="9">
    <source>
        <dbReference type="ARBA" id="ARBA00022723"/>
    </source>
</evidence>
<dbReference type="CDD" id="cd11068">
    <property type="entry name" value="CYP120A1"/>
    <property type="match status" value="1"/>
</dbReference>
<evidence type="ECO:0000256" key="14">
    <source>
        <dbReference type="ARBA" id="ARBA00023033"/>
    </source>
</evidence>
<evidence type="ECO:0000256" key="8">
    <source>
        <dbReference type="ARBA" id="ARBA00022643"/>
    </source>
</evidence>
<keyword evidence="11" id="KW-0521">NADP</keyword>
<protein>
    <submittedName>
        <fullName evidence="18">Bifunctional P-450/NADPH-P450 reductase</fullName>
    </submittedName>
</protein>
<comment type="cofactor">
    <cofactor evidence="1">
        <name>FMN</name>
        <dbReference type="ChEBI" id="CHEBI:58210"/>
    </cofactor>
</comment>
<keyword evidence="10" id="KW-0274">FAD</keyword>